<keyword evidence="2" id="KW-0503">Monooxygenase</keyword>
<dbReference type="Gene3D" id="3.30.70.100">
    <property type="match status" value="1"/>
</dbReference>
<dbReference type="PANTHER" id="PTHR34474">
    <property type="entry name" value="SIGNAL TRANSDUCTION PROTEIN TRAP"/>
    <property type="match status" value="1"/>
</dbReference>
<feature type="domain" description="ABM" evidence="1">
    <location>
        <begin position="66"/>
        <end position="154"/>
    </location>
</feature>
<dbReference type="PANTHER" id="PTHR34474:SF2">
    <property type="entry name" value="SIGNAL TRANSDUCTION PROTEIN TRAP"/>
    <property type="match status" value="1"/>
</dbReference>
<dbReference type="Proteomes" id="UP000737402">
    <property type="component" value="Unassembled WGS sequence"/>
</dbReference>
<accession>A0ABS2P204</accession>
<dbReference type="GO" id="GO:0004497">
    <property type="term" value="F:monooxygenase activity"/>
    <property type="evidence" value="ECO:0007669"/>
    <property type="project" value="UniProtKB-KW"/>
</dbReference>
<dbReference type="Pfam" id="PF03992">
    <property type="entry name" value="ABM"/>
    <property type="match status" value="1"/>
</dbReference>
<dbReference type="InterPro" id="IPR050404">
    <property type="entry name" value="Heme-degrading_MO"/>
</dbReference>
<dbReference type="SUPFAM" id="SSF54909">
    <property type="entry name" value="Dimeric alpha+beta barrel"/>
    <property type="match status" value="1"/>
</dbReference>
<organism evidence="2 3">
    <name type="scientific">Sutcliffiella tianshenii</name>
    <dbReference type="NCBI Taxonomy" id="1463404"/>
    <lineage>
        <taxon>Bacteria</taxon>
        <taxon>Bacillati</taxon>
        <taxon>Bacillota</taxon>
        <taxon>Bacilli</taxon>
        <taxon>Bacillales</taxon>
        <taxon>Bacillaceae</taxon>
        <taxon>Sutcliffiella</taxon>
    </lineage>
</organism>
<proteinExistence type="predicted"/>
<dbReference type="InterPro" id="IPR007138">
    <property type="entry name" value="ABM_dom"/>
</dbReference>
<comment type="caution">
    <text evidence="2">The sequence shown here is derived from an EMBL/GenBank/DDBJ whole genome shotgun (WGS) entry which is preliminary data.</text>
</comment>
<dbReference type="RefSeq" id="WP_204416765.1">
    <property type="nucleotide sequence ID" value="NZ_JAFBED010000005.1"/>
</dbReference>
<name>A0ABS2P204_9BACI</name>
<evidence type="ECO:0000313" key="3">
    <source>
        <dbReference type="Proteomes" id="UP000737402"/>
    </source>
</evidence>
<reference evidence="2 3" key="1">
    <citation type="submission" date="2021-01" db="EMBL/GenBank/DDBJ databases">
        <title>Genomic Encyclopedia of Type Strains, Phase IV (KMG-IV): sequencing the most valuable type-strain genomes for metagenomic binning, comparative biology and taxonomic classification.</title>
        <authorList>
            <person name="Goeker M."/>
        </authorList>
    </citation>
    <scope>NUCLEOTIDE SEQUENCE [LARGE SCALE GENOMIC DNA]</scope>
    <source>
        <strain evidence="2 3">DSM 25879</strain>
    </source>
</reference>
<evidence type="ECO:0000259" key="1">
    <source>
        <dbReference type="PROSITE" id="PS51725"/>
    </source>
</evidence>
<keyword evidence="3" id="KW-1185">Reference proteome</keyword>
<dbReference type="EMBL" id="JAFBED010000005">
    <property type="protein sequence ID" value="MBM7620753.1"/>
    <property type="molecule type" value="Genomic_DNA"/>
</dbReference>
<dbReference type="InterPro" id="IPR011008">
    <property type="entry name" value="Dimeric_a/b-barrel"/>
</dbReference>
<sequence length="172" mass="19754">MNFYMTFGTAGFLEDLREGIHDGELLLMHGNDNAVLMHETTEQSSFNSGNKYEVIDSSGELRKGKFAVLNNIPVSDEGRPVFEYRFNQRARLIEDEAGFAAIRVLRPVGSDTYVILTLWEDVKYFTQWQESKAYDKAHEKRGTSEGIDQNQQVFPRPSYVTTYHVQMPTETE</sequence>
<gene>
    <name evidence="2" type="ORF">JOC95_002608</name>
</gene>
<evidence type="ECO:0000313" key="2">
    <source>
        <dbReference type="EMBL" id="MBM7620753.1"/>
    </source>
</evidence>
<protein>
    <submittedName>
        <fullName evidence="2">Heme-degrading monooxygenase HmoA</fullName>
    </submittedName>
</protein>
<keyword evidence="2" id="KW-0560">Oxidoreductase</keyword>
<dbReference type="PROSITE" id="PS51725">
    <property type="entry name" value="ABM"/>
    <property type="match status" value="1"/>
</dbReference>